<dbReference type="RefSeq" id="WP_145178819.1">
    <property type="nucleotide sequence ID" value="NZ_CP037422.1"/>
</dbReference>
<evidence type="ECO:0000313" key="4">
    <source>
        <dbReference type="Proteomes" id="UP000318384"/>
    </source>
</evidence>
<dbReference type="EMBL" id="CP037422">
    <property type="protein sequence ID" value="QDU10959.1"/>
    <property type="molecule type" value="Genomic_DNA"/>
</dbReference>
<keyword evidence="1" id="KW-1133">Transmembrane helix</keyword>
<dbReference type="Proteomes" id="UP000318384">
    <property type="component" value="Chromosome"/>
</dbReference>
<protein>
    <submittedName>
        <fullName evidence="3">N-acetylglucosaminyl-diphospho-decaprenol L-rhamnosyltransferase</fullName>
        <ecNumber evidence="3">2.4.1.289</ecNumber>
    </submittedName>
</protein>
<dbReference type="AlphaFoldDB" id="A0A517X0C5"/>
<organism evidence="3 4">
    <name type="scientific">Gimesia aquarii</name>
    <dbReference type="NCBI Taxonomy" id="2527964"/>
    <lineage>
        <taxon>Bacteria</taxon>
        <taxon>Pseudomonadati</taxon>
        <taxon>Planctomycetota</taxon>
        <taxon>Planctomycetia</taxon>
        <taxon>Planctomycetales</taxon>
        <taxon>Planctomycetaceae</taxon>
        <taxon>Gimesia</taxon>
    </lineage>
</organism>
<feature type="transmembrane region" description="Helical" evidence="1">
    <location>
        <begin position="274"/>
        <end position="296"/>
    </location>
</feature>
<dbReference type="EC" id="2.4.1.289" evidence="3"/>
<keyword evidence="4" id="KW-1185">Reference proteome</keyword>
<reference evidence="3 4" key="1">
    <citation type="submission" date="2019-03" db="EMBL/GenBank/DDBJ databases">
        <title>Deep-cultivation of Planctomycetes and their phenomic and genomic characterization uncovers novel biology.</title>
        <authorList>
            <person name="Wiegand S."/>
            <person name="Jogler M."/>
            <person name="Boedeker C."/>
            <person name="Pinto D."/>
            <person name="Vollmers J."/>
            <person name="Rivas-Marin E."/>
            <person name="Kohn T."/>
            <person name="Peeters S.H."/>
            <person name="Heuer A."/>
            <person name="Rast P."/>
            <person name="Oberbeckmann S."/>
            <person name="Bunk B."/>
            <person name="Jeske O."/>
            <person name="Meyerdierks A."/>
            <person name="Storesund J.E."/>
            <person name="Kallscheuer N."/>
            <person name="Luecker S."/>
            <person name="Lage O.M."/>
            <person name="Pohl T."/>
            <person name="Merkel B.J."/>
            <person name="Hornburger P."/>
            <person name="Mueller R.-W."/>
            <person name="Bruemmer F."/>
            <person name="Labrenz M."/>
            <person name="Spormann A.M."/>
            <person name="Op den Camp H."/>
            <person name="Overmann J."/>
            <person name="Amann R."/>
            <person name="Jetten M.S.M."/>
            <person name="Mascher T."/>
            <person name="Medema M.H."/>
            <person name="Devos D.P."/>
            <person name="Kaster A.-K."/>
            <person name="Ovreas L."/>
            <person name="Rohde M."/>
            <person name="Galperin M.Y."/>
            <person name="Jogler C."/>
        </authorList>
    </citation>
    <scope>NUCLEOTIDE SEQUENCE [LARGE SCALE GENOMIC DNA]</scope>
    <source>
        <strain evidence="3 4">V202</strain>
    </source>
</reference>
<evidence type="ECO:0000313" key="3">
    <source>
        <dbReference type="EMBL" id="QDU10959.1"/>
    </source>
</evidence>
<keyword evidence="3" id="KW-0328">Glycosyltransferase</keyword>
<dbReference type="Gene3D" id="3.90.550.10">
    <property type="entry name" value="Spore Coat Polysaccharide Biosynthesis Protein SpsA, Chain A"/>
    <property type="match status" value="1"/>
</dbReference>
<proteinExistence type="predicted"/>
<dbReference type="PANTHER" id="PTHR43179:SF7">
    <property type="entry name" value="RHAMNOSYLTRANSFERASE WBBL"/>
    <property type="match status" value="1"/>
</dbReference>
<dbReference type="InterPro" id="IPR001173">
    <property type="entry name" value="Glyco_trans_2-like"/>
</dbReference>
<name>A0A517X0C5_9PLAN</name>
<dbReference type="OrthoDB" id="9771846at2"/>
<evidence type="ECO:0000256" key="1">
    <source>
        <dbReference type="SAM" id="Phobius"/>
    </source>
</evidence>
<dbReference type="InterPro" id="IPR029044">
    <property type="entry name" value="Nucleotide-diphossugar_trans"/>
</dbReference>
<keyword evidence="1" id="KW-0812">Transmembrane</keyword>
<gene>
    <name evidence="3" type="primary">wbbL</name>
    <name evidence="3" type="ORF">V202x_43730</name>
</gene>
<accession>A0A517X0C5</accession>
<evidence type="ECO:0000259" key="2">
    <source>
        <dbReference type="Pfam" id="PF00535"/>
    </source>
</evidence>
<keyword evidence="1" id="KW-0472">Membrane</keyword>
<feature type="domain" description="Glycosyltransferase 2-like" evidence="2">
    <location>
        <begin position="14"/>
        <end position="154"/>
    </location>
</feature>
<keyword evidence="3" id="KW-0808">Transferase</keyword>
<sequence length="307" mass="34791">MNLLVKNNDPAVGVIIVNYNSGNKLLLCVESLLSVESELHIVIVDNASTDQSLAKLNSTISNDSRVQLIQNQENLGFAVACNMGARLARGDYLLYLNPDCKIHKEAISKLLNCLANDSKIGMAGGHLLNSDGSEQIGGRRAVPTPWRSLVRVFHLSFLSNRYPRLFSDFNLHLQPLPNHPIEVEAISGACMMVSRTAYEDVGGLDEGYFLHCEDLDWCMSFRKKGWKVKFVPAAKISHFQGACSRSRRVFVEWYKHKGMMRFYQKHFRHQYPGIIMWFVVLGVWIRFGLLACYFSVRRFLISGKQMG</sequence>
<dbReference type="Pfam" id="PF00535">
    <property type="entry name" value="Glycos_transf_2"/>
    <property type="match status" value="1"/>
</dbReference>
<dbReference type="GO" id="GO:0102096">
    <property type="term" value="F:decaprenyl-N-acetyl-alpha-D-glucosaminyl-pyrophosphate:dTDP-alpha-L-rhamnose rhamnosyltransferase activity"/>
    <property type="evidence" value="ECO:0007669"/>
    <property type="project" value="UniProtKB-EC"/>
</dbReference>
<dbReference type="SUPFAM" id="SSF53448">
    <property type="entry name" value="Nucleotide-diphospho-sugar transferases"/>
    <property type="match status" value="1"/>
</dbReference>
<dbReference type="CDD" id="cd04186">
    <property type="entry name" value="GT_2_like_c"/>
    <property type="match status" value="1"/>
</dbReference>
<dbReference type="PANTHER" id="PTHR43179">
    <property type="entry name" value="RHAMNOSYLTRANSFERASE WBBL"/>
    <property type="match status" value="1"/>
</dbReference>